<evidence type="ECO:0000313" key="1">
    <source>
        <dbReference type="EMBL" id="AXH01473.1"/>
    </source>
</evidence>
<proteinExistence type="predicted"/>
<name>A0A345INQ1_SERMA</name>
<protein>
    <submittedName>
        <fullName evidence="1">Uncharacterized protein</fullName>
    </submittedName>
</protein>
<dbReference type="EMBL" id="MH460878">
    <property type="protein sequence ID" value="AXH01473.1"/>
    <property type="molecule type" value="Genomic_DNA"/>
</dbReference>
<sequence length="41" mass="4454">MNGAQAKTDRVEPLAYGRDQSGIKRIIGQFYGINDNIAGKS</sequence>
<dbReference type="AlphaFoldDB" id="A0A345INQ1"/>
<reference evidence="1" key="1">
    <citation type="submission" date="2018-06" db="EMBL/GenBank/DDBJ databases">
        <title>SME-4 producing Serratia marcescens from Argentina and comparison with genomes of other SME-producers.</title>
        <authorList>
            <person name="Dabos L."/>
            <person name="Patino Navarrete R."/>
            <person name="Naas T."/>
        </authorList>
    </citation>
    <scope>NUCLEOTIDE SEQUENCE</scope>
    <source>
        <strain evidence="1">163</strain>
    </source>
</reference>
<organism evidence="1">
    <name type="scientific">Serratia marcescens</name>
    <dbReference type="NCBI Taxonomy" id="615"/>
    <lineage>
        <taxon>Bacteria</taxon>
        <taxon>Pseudomonadati</taxon>
        <taxon>Pseudomonadota</taxon>
        <taxon>Gammaproteobacteria</taxon>
        <taxon>Enterobacterales</taxon>
        <taxon>Yersiniaceae</taxon>
        <taxon>Serratia</taxon>
    </lineage>
</organism>
<accession>A0A345INQ1</accession>